<evidence type="ECO:0000313" key="3">
    <source>
        <dbReference type="Proteomes" id="UP000886998"/>
    </source>
</evidence>
<dbReference type="Proteomes" id="UP000886998">
    <property type="component" value="Unassembled WGS sequence"/>
</dbReference>
<dbReference type="AlphaFoldDB" id="A0A8X6I9W3"/>
<comment type="caution">
    <text evidence="2">The sequence shown here is derived from an EMBL/GenBank/DDBJ whole genome shotgun (WGS) entry which is preliminary data.</text>
</comment>
<gene>
    <name evidence="2" type="primary">NCL1_39192</name>
    <name evidence="2" type="ORF">TNIN_188211</name>
</gene>
<reference evidence="2" key="1">
    <citation type="submission" date="2020-08" db="EMBL/GenBank/DDBJ databases">
        <title>Multicomponent nature underlies the extraordinary mechanical properties of spider dragline silk.</title>
        <authorList>
            <person name="Kono N."/>
            <person name="Nakamura H."/>
            <person name="Mori M."/>
            <person name="Yoshida Y."/>
            <person name="Ohtoshi R."/>
            <person name="Malay A.D."/>
            <person name="Moran D.A.P."/>
            <person name="Tomita M."/>
            <person name="Numata K."/>
            <person name="Arakawa K."/>
        </authorList>
    </citation>
    <scope>NUCLEOTIDE SEQUENCE</scope>
</reference>
<protein>
    <submittedName>
        <fullName evidence="2">Uncharacterized protein</fullName>
    </submittedName>
</protein>
<evidence type="ECO:0000256" key="1">
    <source>
        <dbReference type="SAM" id="MobiDB-lite"/>
    </source>
</evidence>
<feature type="compositionally biased region" description="Basic and acidic residues" evidence="1">
    <location>
        <begin position="76"/>
        <end position="88"/>
    </location>
</feature>
<feature type="region of interest" description="Disordered" evidence="1">
    <location>
        <begin position="1"/>
        <end position="20"/>
    </location>
</feature>
<feature type="region of interest" description="Disordered" evidence="1">
    <location>
        <begin position="51"/>
        <end position="90"/>
    </location>
</feature>
<organism evidence="2 3">
    <name type="scientific">Trichonephila inaurata madagascariensis</name>
    <dbReference type="NCBI Taxonomy" id="2747483"/>
    <lineage>
        <taxon>Eukaryota</taxon>
        <taxon>Metazoa</taxon>
        <taxon>Ecdysozoa</taxon>
        <taxon>Arthropoda</taxon>
        <taxon>Chelicerata</taxon>
        <taxon>Arachnida</taxon>
        <taxon>Araneae</taxon>
        <taxon>Araneomorphae</taxon>
        <taxon>Entelegynae</taxon>
        <taxon>Araneoidea</taxon>
        <taxon>Nephilidae</taxon>
        <taxon>Trichonephila</taxon>
        <taxon>Trichonephila inaurata</taxon>
    </lineage>
</organism>
<feature type="compositionally biased region" description="Acidic residues" evidence="1">
    <location>
        <begin position="66"/>
        <end position="75"/>
    </location>
</feature>
<sequence length="146" mass="16589">MNEQNQLLNKEQEKSDEGMEVPQAIEKVLVFISEQVQMLRADPDATAQSVAVEEEKGLSKVPLISADDETYEEKEETPVDERKDKAKGDVNPIILNKERVDLDDDEIEEEKLKMPKRKLKKLSRMTVAKLQQKVNSKASSNIVLIP</sequence>
<evidence type="ECO:0000313" key="2">
    <source>
        <dbReference type="EMBL" id="GFS36369.1"/>
    </source>
</evidence>
<name>A0A8X6I9W3_9ARAC</name>
<proteinExistence type="predicted"/>
<dbReference type="EMBL" id="BMAV01024821">
    <property type="protein sequence ID" value="GFS36369.1"/>
    <property type="molecule type" value="Genomic_DNA"/>
</dbReference>
<keyword evidence="3" id="KW-1185">Reference proteome</keyword>
<accession>A0A8X6I9W3</accession>